<feature type="region of interest" description="Disordered" evidence="1">
    <location>
        <begin position="312"/>
        <end position="334"/>
    </location>
</feature>
<evidence type="ECO:0000313" key="2">
    <source>
        <dbReference type="EMBL" id="GGA80852.1"/>
    </source>
</evidence>
<keyword evidence="3" id="KW-1185">Reference proteome</keyword>
<dbReference type="EMBL" id="BMJB01000006">
    <property type="protein sequence ID" value="GGA80852.1"/>
    <property type="molecule type" value="Genomic_DNA"/>
</dbReference>
<evidence type="ECO:0000313" key="3">
    <source>
        <dbReference type="Proteomes" id="UP000648801"/>
    </source>
</evidence>
<dbReference type="AlphaFoldDB" id="A0A916WAL7"/>
<dbReference type="Proteomes" id="UP000648801">
    <property type="component" value="Unassembled WGS sequence"/>
</dbReference>
<dbReference type="Pfam" id="PF07505">
    <property type="entry name" value="DUF5131"/>
    <property type="match status" value="1"/>
</dbReference>
<reference evidence="2" key="2">
    <citation type="submission" date="2020-09" db="EMBL/GenBank/DDBJ databases">
        <authorList>
            <person name="Sun Q."/>
            <person name="Zhou Y."/>
        </authorList>
    </citation>
    <scope>NUCLEOTIDE SEQUENCE</scope>
    <source>
        <strain evidence="2">CGMCC 1.15447</strain>
    </source>
</reference>
<organism evidence="2 3">
    <name type="scientific">Edaphobacter acidisoli</name>
    <dbReference type="NCBI Taxonomy" id="2040573"/>
    <lineage>
        <taxon>Bacteria</taxon>
        <taxon>Pseudomonadati</taxon>
        <taxon>Acidobacteriota</taxon>
        <taxon>Terriglobia</taxon>
        <taxon>Terriglobales</taxon>
        <taxon>Acidobacteriaceae</taxon>
        <taxon>Edaphobacter</taxon>
    </lineage>
</organism>
<name>A0A916WAL7_9BACT</name>
<proteinExistence type="predicted"/>
<reference evidence="2" key="1">
    <citation type="journal article" date="2014" name="Int. J. Syst. Evol. Microbiol.">
        <title>Complete genome sequence of Corynebacterium casei LMG S-19264T (=DSM 44701T), isolated from a smear-ripened cheese.</title>
        <authorList>
            <consortium name="US DOE Joint Genome Institute (JGI-PGF)"/>
            <person name="Walter F."/>
            <person name="Albersmeier A."/>
            <person name="Kalinowski J."/>
            <person name="Ruckert C."/>
        </authorList>
    </citation>
    <scope>NUCLEOTIDE SEQUENCE</scope>
    <source>
        <strain evidence="2">CGMCC 1.15447</strain>
    </source>
</reference>
<evidence type="ECO:0000256" key="1">
    <source>
        <dbReference type="SAM" id="MobiDB-lite"/>
    </source>
</evidence>
<sequence length="460" mass="52607">MGTKTGISWTDATWNPIRGCSRVSEGCRHCYAERAAYRFSGPGQPYEGLVQIGADGKRRPQWNGQVRFVEEHLLDPLKWTRPRRIFVNSMSDLFHENVTDDMRDKIFAVMALCPQHTFQVLTKRPERMLKWFTNHYRVYSPGARELAFTYVKKLPGYDSEHPKWIRRAANAFNIWPLLIAEAPRPVWMHRTRTGSTFTADNYPIQLAVVRAIANLTGVSPVNVLRCEACRKPFRIFVSPNIVQVNWPQQRLSRDEPHRRRRLEQQWDALVRRLPVFDRNAEPDIVKAAAQPESATSQQESELETRLCPRGCGKHPHRGRCAGPMTPAERRAVRKERTDEIVADVLKDDLPEIAVSRVASSHVPLTLAARGVRADRLIAEEISVKDVPEASQPRRHPQGRIGELWERFVRLEPGRALKVKCRNPTHVASTDRELARKARKAGIALEGRRVGSDYYCSKGKA</sequence>
<comment type="caution">
    <text evidence="2">The sequence shown here is derived from an EMBL/GenBank/DDBJ whole genome shotgun (WGS) entry which is preliminary data.</text>
</comment>
<gene>
    <name evidence="2" type="ORF">GCM10011507_35100</name>
</gene>
<evidence type="ECO:0008006" key="4">
    <source>
        <dbReference type="Google" id="ProtNLM"/>
    </source>
</evidence>
<protein>
    <recommendedName>
        <fullName evidence="4">Phage Gp37/Gp68 family protein</fullName>
    </recommendedName>
</protein>
<dbReference type="InterPro" id="IPR011101">
    <property type="entry name" value="DUF5131"/>
</dbReference>
<accession>A0A916WAL7</accession>